<evidence type="ECO:0000313" key="1">
    <source>
        <dbReference type="EMBL" id="SVE49491.1"/>
    </source>
</evidence>
<sequence length="77" mass="8592">MEDSFFFTSKKSGHTYDINSVELLPPVIPSKIIALGYNYKDLVGDRDKYDEPVIFLKPPSAVIGHGDSIEITTSMNK</sequence>
<dbReference type="InterPro" id="IPR036663">
    <property type="entry name" value="Fumarylacetoacetase_C_sf"/>
</dbReference>
<dbReference type="AlphaFoldDB" id="A0A383DYD1"/>
<accession>A0A383DYD1</accession>
<gene>
    <name evidence="1" type="ORF">METZ01_LOCUS502345</name>
</gene>
<dbReference type="EMBL" id="UINC01221237">
    <property type="protein sequence ID" value="SVE49491.1"/>
    <property type="molecule type" value="Genomic_DNA"/>
</dbReference>
<feature type="non-terminal residue" evidence="1">
    <location>
        <position position="77"/>
    </location>
</feature>
<evidence type="ECO:0008006" key="2">
    <source>
        <dbReference type="Google" id="ProtNLM"/>
    </source>
</evidence>
<proteinExistence type="predicted"/>
<dbReference type="SUPFAM" id="SSF56529">
    <property type="entry name" value="FAH"/>
    <property type="match status" value="1"/>
</dbReference>
<dbReference type="GO" id="GO:0003824">
    <property type="term" value="F:catalytic activity"/>
    <property type="evidence" value="ECO:0007669"/>
    <property type="project" value="InterPro"/>
</dbReference>
<reference evidence="1" key="1">
    <citation type="submission" date="2018-05" db="EMBL/GenBank/DDBJ databases">
        <authorList>
            <person name="Lanie J.A."/>
            <person name="Ng W.-L."/>
            <person name="Kazmierczak K.M."/>
            <person name="Andrzejewski T.M."/>
            <person name="Davidsen T.M."/>
            <person name="Wayne K.J."/>
            <person name="Tettelin H."/>
            <person name="Glass J.I."/>
            <person name="Rusch D."/>
            <person name="Podicherti R."/>
            <person name="Tsui H.-C.T."/>
            <person name="Winkler M.E."/>
        </authorList>
    </citation>
    <scope>NUCLEOTIDE SEQUENCE</scope>
</reference>
<name>A0A383DYD1_9ZZZZ</name>
<organism evidence="1">
    <name type="scientific">marine metagenome</name>
    <dbReference type="NCBI Taxonomy" id="408172"/>
    <lineage>
        <taxon>unclassified sequences</taxon>
        <taxon>metagenomes</taxon>
        <taxon>ecological metagenomes</taxon>
    </lineage>
</organism>
<dbReference type="Gene3D" id="3.90.850.10">
    <property type="entry name" value="Fumarylacetoacetase-like, C-terminal domain"/>
    <property type="match status" value="1"/>
</dbReference>
<protein>
    <recommendedName>
        <fullName evidence="2">Fumarylacetoacetase-like C-terminal domain-containing protein</fullName>
    </recommendedName>
</protein>